<evidence type="ECO:0000256" key="1">
    <source>
        <dbReference type="ARBA" id="ARBA00004402"/>
    </source>
</evidence>
<sequence length="427" mass="48578">MIWGITTWLPFCLVRNITSNRSARDYIPPPDSHIRHIYQLNSWWRYVNFTAHRDNMTNCYVCSHMPHSSTHDILWPYSIDPNKTKCLAGNHDGSVNCSGLTDLLAWPQQMQPLKSHIPTSHLPPSTFPICVVGNGSTPVGELPYTLCNKTYSFCPPVNETAHLLCMLNTTCSSDSSTLQTYWKRDASYAIHDPHTNTTQPCWDLAPSQLGTRVLTDWYWLCGQRAYPSLPPHWGGLCALVMLSDHTFYMQRIDQHPSSRTKRQLDRAKFRQSFFPGIGVAEIRNHVEINRYALLEFINTSIASETAMAEEVNSIRIMVLQHRQILDLLTASQGDVCKIIGETCCTYIPDHAGEGKTIQLAIQNLTALQTYVRQYTHRAELGFDPLSCPTRFESELLVFSPLCIPVSMRETSHCLRSSVVNYLRSLER</sequence>
<keyword evidence="5" id="KW-0945">Host-virus interaction</keyword>
<keyword evidence="7" id="KW-1043">Host membrane</keyword>
<dbReference type="PANTHER" id="PTHR10424:SF81">
    <property type="entry name" value="ERVV2 PROTEIN"/>
    <property type="match status" value="1"/>
</dbReference>
<evidence type="ECO:0000256" key="3">
    <source>
        <dbReference type="ARBA" id="ARBA00004563"/>
    </source>
</evidence>
<dbReference type="STRING" id="144197.ENSSPAP00000013787"/>
<organism evidence="14">
    <name type="scientific">Stegastes partitus</name>
    <name type="common">bicolor damselfish</name>
    <dbReference type="NCBI Taxonomy" id="144197"/>
    <lineage>
        <taxon>Eukaryota</taxon>
        <taxon>Metazoa</taxon>
        <taxon>Chordata</taxon>
        <taxon>Craniata</taxon>
        <taxon>Vertebrata</taxon>
        <taxon>Euteleostomi</taxon>
        <taxon>Actinopterygii</taxon>
        <taxon>Neopterygii</taxon>
        <taxon>Teleostei</taxon>
        <taxon>Neoteleostei</taxon>
        <taxon>Acanthomorphata</taxon>
        <taxon>Ovalentaria</taxon>
        <taxon>Pomacentridae</taxon>
        <taxon>Stegastes</taxon>
    </lineage>
</organism>
<comment type="subcellular location">
    <subcellularLocation>
        <location evidence="1">Host cell membrane</location>
        <topology evidence="1">Single-pass type I membrane protein</topology>
    </subcellularLocation>
    <subcellularLocation>
        <location evidence="2">Host endomembrane system</location>
        <topology evidence="2">Peripheral membrane protein</topology>
    </subcellularLocation>
    <subcellularLocation>
        <location evidence="3">Virion membrane</location>
        <topology evidence="3">Single-pass type I membrane protein</topology>
    </subcellularLocation>
</comment>
<dbReference type="Ensembl" id="ENSSPAT00000014017.1">
    <property type="protein sequence ID" value="ENSSPAP00000013787.1"/>
    <property type="gene ID" value="ENSSPAG00000010435.1"/>
</dbReference>
<keyword evidence="12" id="KW-0325">Glycoprotein</keyword>
<accession>A0A3B5AJV5</accession>
<dbReference type="Pfam" id="PF00429">
    <property type="entry name" value="TLV_coat"/>
    <property type="match status" value="1"/>
</dbReference>
<keyword evidence="10" id="KW-0564">Palmitate</keyword>
<dbReference type="InterPro" id="IPR018154">
    <property type="entry name" value="TLV/ENV_coat_polyprotein"/>
</dbReference>
<evidence type="ECO:0000256" key="12">
    <source>
        <dbReference type="ARBA" id="ARBA00023180"/>
    </source>
</evidence>
<evidence type="ECO:0000313" key="14">
    <source>
        <dbReference type="Ensembl" id="ENSSPAP00000013787.1"/>
    </source>
</evidence>
<protein>
    <submittedName>
        <fullName evidence="14">Uncharacterized protein</fullName>
    </submittedName>
</protein>
<evidence type="ECO:0000256" key="8">
    <source>
        <dbReference type="ARBA" id="ARBA00022989"/>
    </source>
</evidence>
<dbReference type="GeneTree" id="ENSGT00940000170187"/>
<evidence type="ECO:0000256" key="7">
    <source>
        <dbReference type="ARBA" id="ARBA00022870"/>
    </source>
</evidence>
<dbReference type="PANTHER" id="PTHR10424">
    <property type="entry name" value="VIRAL ENVELOPE PROTEIN"/>
    <property type="match status" value="1"/>
</dbReference>
<dbReference type="SUPFAM" id="SSF58069">
    <property type="entry name" value="Virus ectodomain"/>
    <property type="match status" value="1"/>
</dbReference>
<keyword evidence="11" id="KW-1015">Disulfide bond</keyword>
<evidence type="ECO:0000256" key="2">
    <source>
        <dbReference type="ARBA" id="ARBA00004531"/>
    </source>
</evidence>
<evidence type="ECO:0000256" key="13">
    <source>
        <dbReference type="ARBA" id="ARBA00023288"/>
    </source>
</evidence>
<evidence type="ECO:0000256" key="6">
    <source>
        <dbReference type="ARBA" id="ARBA00022692"/>
    </source>
</evidence>
<proteinExistence type="predicted"/>
<keyword evidence="6" id="KW-0812">Transmembrane</keyword>
<evidence type="ECO:0000256" key="11">
    <source>
        <dbReference type="ARBA" id="ARBA00023157"/>
    </source>
</evidence>
<evidence type="ECO:0000256" key="9">
    <source>
        <dbReference type="ARBA" id="ARBA00023136"/>
    </source>
</evidence>
<keyword evidence="8" id="KW-1133">Transmembrane helix</keyword>
<name>A0A3B5AJV5_9TELE</name>
<evidence type="ECO:0000256" key="4">
    <source>
        <dbReference type="ARBA" id="ARBA00022511"/>
    </source>
</evidence>
<evidence type="ECO:0000256" key="5">
    <source>
        <dbReference type="ARBA" id="ARBA00022581"/>
    </source>
</evidence>
<keyword evidence="9" id="KW-0472">Membrane</keyword>
<dbReference type="AlphaFoldDB" id="A0A3B5AJV5"/>
<dbReference type="Gene3D" id="1.10.287.210">
    <property type="match status" value="1"/>
</dbReference>
<keyword evidence="13" id="KW-0449">Lipoprotein</keyword>
<keyword evidence="4" id="KW-1032">Host cell membrane</keyword>
<reference evidence="14" key="1">
    <citation type="submission" date="2023-09" db="UniProtKB">
        <authorList>
            <consortium name="Ensembl"/>
        </authorList>
    </citation>
    <scope>IDENTIFICATION</scope>
</reference>
<evidence type="ECO:0000256" key="10">
    <source>
        <dbReference type="ARBA" id="ARBA00023139"/>
    </source>
</evidence>